<dbReference type="UniPathway" id="UPA00196"/>
<protein>
    <submittedName>
        <fullName evidence="11">Uncharacterized protein</fullName>
    </submittedName>
</protein>
<evidence type="ECO:0000256" key="7">
    <source>
        <dbReference type="ARBA" id="ARBA00022989"/>
    </source>
</evidence>
<evidence type="ECO:0000256" key="6">
    <source>
        <dbReference type="ARBA" id="ARBA00022824"/>
    </source>
</evidence>
<sequence>MGLWWYLMAEVFAQFDSYFRLVFAAHPFLYVPPLAFRVLTSGSAKPLPRHLLRLFFMVTAGIAILFHPHPIVLQQITMDVALLTLHPTLLMALPSKILLLGVGMGVPLVLSPIMSYLWLDARSGNANYLYFQTLVWSALNALLLLEVTVVLVREAAGEEGRGQMKDRRRESRQRNNKKK</sequence>
<gene>
    <name evidence="11" type="ORF">NSK_001034</name>
</gene>
<dbReference type="Pfam" id="PF06728">
    <property type="entry name" value="PIG-U"/>
    <property type="match status" value="1"/>
</dbReference>
<dbReference type="PANTHER" id="PTHR13121:SF0">
    <property type="entry name" value="PHOSPHATIDYLINOSITOL GLYCAN ANCHOR BIOSYNTHESIS CLASS U PROTEIN"/>
    <property type="match status" value="1"/>
</dbReference>
<evidence type="ECO:0000256" key="8">
    <source>
        <dbReference type="ARBA" id="ARBA00023136"/>
    </source>
</evidence>
<dbReference type="AlphaFoldDB" id="A0A4D9D9I9"/>
<evidence type="ECO:0000256" key="5">
    <source>
        <dbReference type="ARBA" id="ARBA00022692"/>
    </source>
</evidence>
<evidence type="ECO:0000313" key="11">
    <source>
        <dbReference type="EMBL" id="TFJ87684.1"/>
    </source>
</evidence>
<organism evidence="11 12">
    <name type="scientific">Nannochloropsis salina CCMP1776</name>
    <dbReference type="NCBI Taxonomy" id="1027361"/>
    <lineage>
        <taxon>Eukaryota</taxon>
        <taxon>Sar</taxon>
        <taxon>Stramenopiles</taxon>
        <taxon>Ochrophyta</taxon>
        <taxon>Eustigmatophyceae</taxon>
        <taxon>Eustigmatales</taxon>
        <taxon>Monodopsidaceae</taxon>
        <taxon>Microchloropsis</taxon>
        <taxon>Microchloropsis salina</taxon>
    </lineage>
</organism>
<dbReference type="GO" id="GO:0016255">
    <property type="term" value="P:attachment of GPI anchor to protein"/>
    <property type="evidence" value="ECO:0007669"/>
    <property type="project" value="InterPro"/>
</dbReference>
<dbReference type="GO" id="GO:0042765">
    <property type="term" value="C:GPI-anchor transamidase complex"/>
    <property type="evidence" value="ECO:0007669"/>
    <property type="project" value="InterPro"/>
</dbReference>
<evidence type="ECO:0000256" key="2">
    <source>
        <dbReference type="ARBA" id="ARBA00004687"/>
    </source>
</evidence>
<keyword evidence="5 10" id="KW-0812">Transmembrane</keyword>
<name>A0A4D9D9I9_9STRA</name>
<comment type="similarity">
    <text evidence="3">Belongs to the PIGU family.</text>
</comment>
<dbReference type="OrthoDB" id="549017at2759"/>
<comment type="caution">
    <text evidence="11">The sequence shown here is derived from an EMBL/GenBank/DDBJ whole genome shotgun (WGS) entry which is preliminary data.</text>
</comment>
<dbReference type="PANTHER" id="PTHR13121">
    <property type="entry name" value="GPI TRANSAMIDASE COMPONENT PIG-U"/>
    <property type="match status" value="1"/>
</dbReference>
<dbReference type="Proteomes" id="UP000355283">
    <property type="component" value="Unassembled WGS sequence"/>
</dbReference>
<evidence type="ECO:0000256" key="1">
    <source>
        <dbReference type="ARBA" id="ARBA00004477"/>
    </source>
</evidence>
<evidence type="ECO:0000256" key="4">
    <source>
        <dbReference type="ARBA" id="ARBA00022502"/>
    </source>
</evidence>
<dbReference type="InterPro" id="IPR009600">
    <property type="entry name" value="PIG-U"/>
</dbReference>
<keyword evidence="7 10" id="KW-1133">Transmembrane helix</keyword>
<feature type="transmembrane region" description="Helical" evidence="10">
    <location>
        <begin position="51"/>
        <end position="66"/>
    </location>
</feature>
<comment type="subcellular location">
    <subcellularLocation>
        <location evidence="1">Endoplasmic reticulum membrane</location>
        <topology evidence="1">Multi-pass membrane protein</topology>
    </subcellularLocation>
</comment>
<keyword evidence="6" id="KW-0256">Endoplasmic reticulum</keyword>
<keyword evidence="4" id="KW-0337">GPI-anchor biosynthesis</keyword>
<dbReference type="GO" id="GO:0006506">
    <property type="term" value="P:GPI anchor biosynthetic process"/>
    <property type="evidence" value="ECO:0007669"/>
    <property type="project" value="UniProtKB-UniPathway"/>
</dbReference>
<proteinExistence type="inferred from homology"/>
<accession>A0A4D9D9I9</accession>
<keyword evidence="12" id="KW-1185">Reference proteome</keyword>
<feature type="transmembrane region" description="Helical" evidence="10">
    <location>
        <begin position="20"/>
        <end position="39"/>
    </location>
</feature>
<evidence type="ECO:0000256" key="10">
    <source>
        <dbReference type="SAM" id="Phobius"/>
    </source>
</evidence>
<dbReference type="EMBL" id="SDOX01000005">
    <property type="protein sequence ID" value="TFJ87684.1"/>
    <property type="molecule type" value="Genomic_DNA"/>
</dbReference>
<feature type="transmembrane region" description="Helical" evidence="10">
    <location>
        <begin position="97"/>
        <end position="118"/>
    </location>
</feature>
<evidence type="ECO:0000256" key="3">
    <source>
        <dbReference type="ARBA" id="ARBA00010026"/>
    </source>
</evidence>
<keyword evidence="8 10" id="KW-0472">Membrane</keyword>
<evidence type="ECO:0000313" key="12">
    <source>
        <dbReference type="Proteomes" id="UP000355283"/>
    </source>
</evidence>
<reference evidence="11 12" key="1">
    <citation type="submission" date="2019-01" db="EMBL/GenBank/DDBJ databases">
        <title>Nuclear Genome Assembly of the Microalgal Biofuel strain Nannochloropsis salina CCMP1776.</title>
        <authorList>
            <person name="Hovde B."/>
        </authorList>
    </citation>
    <scope>NUCLEOTIDE SEQUENCE [LARGE SCALE GENOMIC DNA]</scope>
    <source>
        <strain evidence="11 12">CCMP1776</strain>
    </source>
</reference>
<feature type="compositionally biased region" description="Basic and acidic residues" evidence="9">
    <location>
        <begin position="160"/>
        <end position="173"/>
    </location>
</feature>
<comment type="pathway">
    <text evidence="2">Glycolipid biosynthesis; glycosylphosphatidylinositol-anchor biosynthesis.</text>
</comment>
<evidence type="ECO:0000256" key="9">
    <source>
        <dbReference type="SAM" id="MobiDB-lite"/>
    </source>
</evidence>
<feature type="region of interest" description="Disordered" evidence="9">
    <location>
        <begin position="160"/>
        <end position="179"/>
    </location>
</feature>